<evidence type="ECO:0000256" key="5">
    <source>
        <dbReference type="ARBA" id="ARBA00022842"/>
    </source>
</evidence>
<evidence type="ECO:0000256" key="3">
    <source>
        <dbReference type="ARBA" id="ARBA00022553"/>
    </source>
</evidence>
<keyword evidence="6" id="KW-0413">Isomerase</keyword>
<dbReference type="GO" id="GO:0005975">
    <property type="term" value="P:carbohydrate metabolic process"/>
    <property type="evidence" value="ECO:0007669"/>
    <property type="project" value="InterPro"/>
</dbReference>
<evidence type="ECO:0000256" key="7">
    <source>
        <dbReference type="RuleBase" id="RU004326"/>
    </source>
</evidence>
<reference evidence="12 13" key="1">
    <citation type="submission" date="2020-01" db="EMBL/GenBank/DDBJ databases">
        <title>Investigation of new actinobacteria for the biodesulphurisation of diesel fuel.</title>
        <authorList>
            <person name="Athi Narayanan S.M."/>
        </authorList>
    </citation>
    <scope>NUCLEOTIDE SEQUENCE [LARGE SCALE GENOMIC DNA]</scope>
    <source>
        <strain evidence="12 13">213E</strain>
    </source>
</reference>
<name>A0A7K3LLQ2_9ACTN</name>
<dbReference type="PANTHER" id="PTHR45745">
    <property type="entry name" value="PHOSPHOMANNOMUTASE 45A"/>
    <property type="match status" value="1"/>
</dbReference>
<evidence type="ECO:0000259" key="8">
    <source>
        <dbReference type="Pfam" id="PF00408"/>
    </source>
</evidence>
<keyword evidence="4 7" id="KW-0479">Metal-binding</keyword>
<dbReference type="InterPro" id="IPR005841">
    <property type="entry name" value="Alpha-D-phosphohexomutase_SF"/>
</dbReference>
<dbReference type="Proteomes" id="UP000466307">
    <property type="component" value="Unassembled WGS sequence"/>
</dbReference>
<dbReference type="InterPro" id="IPR016055">
    <property type="entry name" value="A-D-PHexomutase_a/b/a-I/II/III"/>
</dbReference>
<dbReference type="Gene3D" id="3.40.120.10">
    <property type="entry name" value="Alpha-D-Glucose-1,6-Bisphosphate, subunit A, domain 3"/>
    <property type="match status" value="3"/>
</dbReference>
<dbReference type="PANTHER" id="PTHR45745:SF1">
    <property type="entry name" value="PHOSPHOGLUCOMUTASE 2B-RELATED"/>
    <property type="match status" value="1"/>
</dbReference>
<comment type="similarity">
    <text evidence="2 7">Belongs to the phosphohexose mutase family.</text>
</comment>
<keyword evidence="5 7" id="KW-0460">Magnesium</keyword>
<dbReference type="Pfam" id="PF02880">
    <property type="entry name" value="PGM_PMM_III"/>
    <property type="match status" value="1"/>
</dbReference>
<dbReference type="PRINTS" id="PR00509">
    <property type="entry name" value="PGMPMM"/>
</dbReference>
<evidence type="ECO:0000259" key="9">
    <source>
        <dbReference type="Pfam" id="PF02878"/>
    </source>
</evidence>
<dbReference type="SUPFAM" id="SSF53738">
    <property type="entry name" value="Phosphoglucomutase, first 3 domains"/>
    <property type="match status" value="3"/>
</dbReference>
<dbReference type="InterPro" id="IPR005845">
    <property type="entry name" value="A-D-PHexomutase_a/b/a-II"/>
</dbReference>
<feature type="domain" description="Alpha-D-phosphohexomutase alpha/beta/alpha" evidence="10">
    <location>
        <begin position="216"/>
        <end position="315"/>
    </location>
</feature>
<feature type="domain" description="Alpha-D-phosphohexomutase alpha/beta/alpha" evidence="9">
    <location>
        <begin position="50"/>
        <end position="170"/>
    </location>
</feature>
<organism evidence="12 13">
    <name type="scientific">Gordonia desulfuricans</name>
    <dbReference type="NCBI Taxonomy" id="89051"/>
    <lineage>
        <taxon>Bacteria</taxon>
        <taxon>Bacillati</taxon>
        <taxon>Actinomycetota</taxon>
        <taxon>Actinomycetes</taxon>
        <taxon>Mycobacteriales</taxon>
        <taxon>Gordoniaceae</taxon>
        <taxon>Gordonia</taxon>
    </lineage>
</organism>
<evidence type="ECO:0000259" key="11">
    <source>
        <dbReference type="Pfam" id="PF02880"/>
    </source>
</evidence>
<keyword evidence="3" id="KW-0597">Phosphoprotein</keyword>
<feature type="domain" description="Alpha-D-phosphohexomutase C-terminal" evidence="8">
    <location>
        <begin position="501"/>
        <end position="525"/>
    </location>
</feature>
<proteinExistence type="inferred from homology"/>
<dbReference type="Gene3D" id="3.30.310.50">
    <property type="entry name" value="Alpha-D-phosphohexomutase, C-terminal domain"/>
    <property type="match status" value="1"/>
</dbReference>
<evidence type="ECO:0000256" key="1">
    <source>
        <dbReference type="ARBA" id="ARBA00001946"/>
    </source>
</evidence>
<accession>A0A7K3LLQ2</accession>
<dbReference type="InterPro" id="IPR016066">
    <property type="entry name" value="A-D-PHexomutase_CS"/>
</dbReference>
<dbReference type="SUPFAM" id="SSF55957">
    <property type="entry name" value="Phosphoglucomutase, C-terminal domain"/>
    <property type="match status" value="1"/>
</dbReference>
<feature type="domain" description="Alpha-D-phosphohexomutase alpha/beta/alpha" evidence="11">
    <location>
        <begin position="327"/>
        <end position="422"/>
    </location>
</feature>
<evidence type="ECO:0000256" key="4">
    <source>
        <dbReference type="ARBA" id="ARBA00022723"/>
    </source>
</evidence>
<dbReference type="InterPro" id="IPR005844">
    <property type="entry name" value="A-D-PHexomutase_a/b/a-I"/>
</dbReference>
<keyword evidence="13" id="KW-1185">Reference proteome</keyword>
<dbReference type="GO" id="GO:0000287">
    <property type="term" value="F:magnesium ion binding"/>
    <property type="evidence" value="ECO:0007669"/>
    <property type="project" value="InterPro"/>
</dbReference>
<gene>
    <name evidence="12" type="ORF">GYA93_06205</name>
</gene>
<comment type="cofactor">
    <cofactor evidence="1">
        <name>Mg(2+)</name>
        <dbReference type="ChEBI" id="CHEBI:18420"/>
    </cofactor>
</comment>
<evidence type="ECO:0000313" key="12">
    <source>
        <dbReference type="EMBL" id="NDK89176.1"/>
    </source>
</evidence>
<dbReference type="PROSITE" id="PS00710">
    <property type="entry name" value="PGM_PMM"/>
    <property type="match status" value="1"/>
</dbReference>
<dbReference type="CDD" id="cd05799">
    <property type="entry name" value="PGM2"/>
    <property type="match status" value="1"/>
</dbReference>
<dbReference type="RefSeq" id="WP_059037432.1">
    <property type="nucleotide sequence ID" value="NZ_JAADZU010000013.1"/>
</dbReference>
<dbReference type="InterPro" id="IPR036900">
    <property type="entry name" value="A-D-PHexomutase_C_sf"/>
</dbReference>
<dbReference type="GO" id="GO:0008973">
    <property type="term" value="F:phosphopentomutase activity"/>
    <property type="evidence" value="ECO:0007669"/>
    <property type="project" value="TreeGrafter"/>
</dbReference>
<comment type="caution">
    <text evidence="12">The sequence shown here is derived from an EMBL/GenBank/DDBJ whole genome shotgun (WGS) entry which is preliminary data.</text>
</comment>
<sequence>MTLTDRARDWLGHDPDPTTRDELAGLIADADRSRPGALAALADRFAGPLEFGTAGLRGPVGAGQSRMNVAVVTRATAGVARHLLDTVGADARVVVGCDARHGSSAFRDVALEVLSGAGLRALALPARLPTPVTAYAVRALDADAGVMITASHNPPADNGYKVYLGGRAADPDGRGVQIVPPADAQIAARIADAPPADAVPRSTEHVEPVADEVVEAYVSRMASHRRDPEPSRVRVVLTAMHGVGGATALRVLDAARITDVHVVAAQADPDPDFPTVAFPNPEEPGALDLALALAADVDADVVIALDPDADRCSVAIPQADRTWRQLTGDELGALLGDQAARDDSRPGTTLACSIVSSRLLGRIAQAHGLRGVTTLTGFKWIARAPDLRFGYEEAIGYCTDPQAVRDKDGIGAAVRVVTLVEELAGRGVTLGGRLDELARQHGLHATAQLSIRVDDLSRIRDAMTRLRARPLTVLAGSAVIESVDLSVGSPDLPPTDGLMFRTAADDRVIIRPSGTEPKLKCYLEVVFRCDDEVPRAAAADRLARITEALSDAIRL</sequence>
<protein>
    <submittedName>
        <fullName evidence="12">Phospho-sugar mutase</fullName>
    </submittedName>
</protein>
<dbReference type="EMBL" id="JAADZU010000013">
    <property type="protein sequence ID" value="NDK89176.1"/>
    <property type="molecule type" value="Genomic_DNA"/>
</dbReference>
<dbReference type="Pfam" id="PF02878">
    <property type="entry name" value="PGM_PMM_I"/>
    <property type="match status" value="1"/>
</dbReference>
<dbReference type="Pfam" id="PF02879">
    <property type="entry name" value="PGM_PMM_II"/>
    <property type="match status" value="1"/>
</dbReference>
<dbReference type="Pfam" id="PF00408">
    <property type="entry name" value="PGM_PMM_IV"/>
    <property type="match status" value="1"/>
</dbReference>
<evidence type="ECO:0000259" key="10">
    <source>
        <dbReference type="Pfam" id="PF02879"/>
    </source>
</evidence>
<dbReference type="AlphaFoldDB" id="A0A7K3LLQ2"/>
<evidence type="ECO:0000256" key="6">
    <source>
        <dbReference type="ARBA" id="ARBA00023235"/>
    </source>
</evidence>
<dbReference type="InterPro" id="IPR005843">
    <property type="entry name" value="A-D-PHexomutase_C"/>
</dbReference>
<evidence type="ECO:0000313" key="13">
    <source>
        <dbReference type="Proteomes" id="UP000466307"/>
    </source>
</evidence>
<dbReference type="GO" id="GO:0006166">
    <property type="term" value="P:purine ribonucleoside salvage"/>
    <property type="evidence" value="ECO:0007669"/>
    <property type="project" value="TreeGrafter"/>
</dbReference>
<dbReference type="InterPro" id="IPR005846">
    <property type="entry name" value="A-D-PHexomutase_a/b/a-III"/>
</dbReference>
<evidence type="ECO:0000256" key="2">
    <source>
        <dbReference type="ARBA" id="ARBA00010231"/>
    </source>
</evidence>